<proteinExistence type="predicted"/>
<feature type="compositionally biased region" description="Polar residues" evidence="1">
    <location>
        <begin position="158"/>
        <end position="178"/>
    </location>
</feature>
<feature type="compositionally biased region" description="Basic and acidic residues" evidence="1">
    <location>
        <begin position="252"/>
        <end position="263"/>
    </location>
</feature>
<evidence type="ECO:0000313" key="4">
    <source>
        <dbReference type="Proteomes" id="UP001305779"/>
    </source>
</evidence>
<dbReference type="PANTHER" id="PTHR46689:SF1">
    <property type="entry name" value="PHOD-LIKE PHOSPHATASE DOMAIN-CONTAINING PROTEIN"/>
    <property type="match status" value="1"/>
</dbReference>
<dbReference type="PANTHER" id="PTHR46689">
    <property type="entry name" value="MEMBRANE PROTEIN, PUTATIVE-RELATED"/>
    <property type="match status" value="1"/>
</dbReference>
<feature type="compositionally biased region" description="Polar residues" evidence="1">
    <location>
        <begin position="732"/>
        <end position="746"/>
    </location>
</feature>
<reference evidence="3 4" key="1">
    <citation type="journal article" date="2023" name="G3 (Bethesda)">
        <title>A chromosome-level genome assembly of Zasmidium syzygii isolated from banana leaves.</title>
        <authorList>
            <person name="van Westerhoven A.C."/>
            <person name="Mehrabi R."/>
            <person name="Talebi R."/>
            <person name="Steentjes M.B.F."/>
            <person name="Corcolon B."/>
            <person name="Chong P.A."/>
            <person name="Kema G.H.J."/>
            <person name="Seidl M.F."/>
        </authorList>
    </citation>
    <scope>NUCLEOTIDE SEQUENCE [LARGE SCALE GENOMIC DNA]</scope>
    <source>
        <strain evidence="3 4">P124</strain>
    </source>
</reference>
<feature type="compositionally biased region" description="Polar residues" evidence="1">
    <location>
        <begin position="1546"/>
        <end position="1566"/>
    </location>
</feature>
<gene>
    <name evidence="3" type="ORF">PRZ48_009581</name>
</gene>
<feature type="compositionally biased region" description="Polar residues" evidence="1">
    <location>
        <begin position="1595"/>
        <end position="1611"/>
    </location>
</feature>
<evidence type="ECO:0000256" key="1">
    <source>
        <dbReference type="SAM" id="MobiDB-lite"/>
    </source>
</evidence>
<evidence type="ECO:0000259" key="2">
    <source>
        <dbReference type="Pfam" id="PF19050"/>
    </source>
</evidence>
<feature type="compositionally biased region" description="Basic and acidic residues" evidence="1">
    <location>
        <begin position="1275"/>
        <end position="1288"/>
    </location>
</feature>
<feature type="compositionally biased region" description="Basic and acidic residues" evidence="1">
    <location>
        <begin position="312"/>
        <end position="321"/>
    </location>
</feature>
<dbReference type="Gene3D" id="3.60.21.70">
    <property type="entry name" value="PhoD-like phosphatase"/>
    <property type="match status" value="1"/>
</dbReference>
<feature type="region of interest" description="Disordered" evidence="1">
    <location>
        <begin position="557"/>
        <end position="592"/>
    </location>
</feature>
<feature type="compositionally biased region" description="Basic and acidic residues" evidence="1">
    <location>
        <begin position="198"/>
        <end position="213"/>
    </location>
</feature>
<feature type="compositionally biased region" description="Polar residues" evidence="1">
    <location>
        <begin position="106"/>
        <end position="132"/>
    </location>
</feature>
<feature type="region of interest" description="Disordered" evidence="1">
    <location>
        <begin position="1466"/>
        <end position="1718"/>
    </location>
</feature>
<comment type="caution">
    <text evidence="3">The sequence shown here is derived from an EMBL/GenBank/DDBJ whole genome shotgun (WGS) entry which is preliminary data.</text>
</comment>
<name>A0ABR0EC39_ZASCE</name>
<feature type="compositionally biased region" description="Low complexity" evidence="1">
    <location>
        <begin position="322"/>
        <end position="335"/>
    </location>
</feature>
<feature type="compositionally biased region" description="Low complexity" evidence="1">
    <location>
        <begin position="31"/>
        <end position="41"/>
    </location>
</feature>
<protein>
    <recommendedName>
        <fullName evidence="2">PhoD-like phosphatase domain-containing protein</fullName>
    </recommendedName>
</protein>
<accession>A0ABR0EC39</accession>
<sequence>MSNDRRQSGLWHRNPESGFFEQVPIPQALIQPGPYQYYQPPSLNAYDTTRRSYPDRASLDTNEPLVPTSNSVNRSASKKNHDAKLAAGRDMAQKIAEPVRDMLNANPETTSEQLAKTQHVNSTKLPGSSQQPPLRVDPDYVPDNVRAQAWSPDPMSPRTRTVQPQQKARQTSNASNRSETLRKGSVPDRSPLQNLESWSKEEKRARVEAAEHKARQRSIAGSSRGEGELLRQGTLRGEKARVVSEGAQRRPSQRDGKEERSRQVSEPLSPAQRFHDASQALKEDNTQDQYSPRQTQPLPVVDLPKQSARAPEVAREGRADAISRNGSSASAARGSTDLSRNESGKYRHRARDAGFAGAAAAASSGAPMTPYDGAAERGKAAYERRKASMQSSAADSPVSPISRESDRNGLGVGRSDSKKLQKRSPLSDEYGTRNQLQTDRMGGVSGSRRDRDAANAYQQPDPVPRQQVQNAPSNPVKYEVPPQTAAGQQAREKVSFHDDVGPVQTATKDKHHHFSEMFHRHGQESRRYQPSSKPLEDWRKAKAARLTLEDLDTDQVTAAASKSDDQDGAWWEKSQRRSSTSSRQAPPNLAQFDGPYEEKAMAFQPPLYLKCGPLLRYTGIRKESIQPSQDRRSSAMQERQVWRGSVMIVTEDDSSDLSSSPVLRMFAQPMDLHQVAPPRAYQAGQELPPEVEDPVAGQVKLSRTGRALYVRPVHDIDGDVDLSRQENNNGLFSATRTPVLGPQSSIGPDGRHSQHITFQDKSRIKKRDGERLGRYRDVKAVRLHTEQGFTFWRFNLEIELASKQHRVSYRINNGPAIGFWVPARGETMNIMFHSCNGFSLSVDSKNFSGPDPLWRDVLNRHQSHPFHVMIGGGDQVYNDAAMRDTELFREWLQTKNPDHKHGADFSPEMQEELEQFYLDRYAMWFSQGLFSMANSQIPMVNIWDDHDIIDGYGSYPHHFMSTNVFTGLGAVAFKYYMLFQHQSLVAENERDEPSWLLGKSPGPYINELSRNIFMSLGDKVKFLGLDCRTERMRDEILSQSTYDTIFDRCRAEIIQGETKHLIVLLGVPIAYPRLNFLENILTSRMMDPIKAIGRTGMLGGFVNKFDGGVEILDDLDDHWTAKHHKAERNWFIQELQELAAEKSVRITILGGDVHLGAIGQFYTSKKLGVAKDKDHRYMPNVISSAIVNTPPPTMMADVLNRRNKVHHLDAETDEDMIPMFSHDVDGSRRNNNHLLPRRNFCVIREYAPGSTPPGTPIHEKLQPSTPASATFGADRNGDDEYAPRDKRFPPGSMKRTMSLTRGPVNLVRRLSGSSKSRNPPVSLAPEHVRPYNAQEQGPPPMKRANSLNEGGSNSYFPPGETAERPINTFHRRPTNLSIKEARKAAAKVDAQNNADGREPGHIDLEGGLDISLCMEVNQHDPVGTTVPYRLLVPALWYEGTGDVNTARFKSHRASLMDRLRWNRKRETPAEDRSWTGSEGSRSRSPSFEGRPSVDRFDSTTERNTAANAMGLTSTGRGAPRPQSGGLNGNPMGMKNATPRAMPSPSYDGNGTSHTSHAYSKGYNLSSPPIGIHQQQQQHQYPGGQAQHQSQSPQQTRSGPTQTPSANNNPYPQSGYRRVSAPAPSNTKAPPRHDGADYDSEGSLTPSEDFTDYDENEAEPRGNKPPAPVRRGSKAERFFGIGDGGGDAGRRSMDQGRPGFGLGRSNTTGEKGRGWKIWK</sequence>
<dbReference type="Proteomes" id="UP001305779">
    <property type="component" value="Unassembled WGS sequence"/>
</dbReference>
<feature type="compositionally biased region" description="Basic and acidic residues" evidence="1">
    <location>
        <begin position="48"/>
        <end position="58"/>
    </location>
</feature>
<feature type="domain" description="PhoD-like phosphatase" evidence="2">
    <location>
        <begin position="1089"/>
        <end position="1249"/>
    </location>
</feature>
<organism evidence="3 4">
    <name type="scientific">Zasmidium cellare</name>
    <name type="common">Wine cellar mold</name>
    <name type="synonym">Racodium cellare</name>
    <dbReference type="NCBI Taxonomy" id="395010"/>
    <lineage>
        <taxon>Eukaryota</taxon>
        <taxon>Fungi</taxon>
        <taxon>Dikarya</taxon>
        <taxon>Ascomycota</taxon>
        <taxon>Pezizomycotina</taxon>
        <taxon>Dothideomycetes</taxon>
        <taxon>Dothideomycetidae</taxon>
        <taxon>Mycosphaerellales</taxon>
        <taxon>Mycosphaerellaceae</taxon>
        <taxon>Zasmidium</taxon>
    </lineage>
</organism>
<evidence type="ECO:0000313" key="3">
    <source>
        <dbReference type="EMBL" id="KAK4499069.1"/>
    </source>
</evidence>
<dbReference type="InterPro" id="IPR018946">
    <property type="entry name" value="PhoD-like_MPP"/>
</dbReference>
<feature type="compositionally biased region" description="Low complexity" evidence="1">
    <location>
        <begin position="1567"/>
        <end position="1594"/>
    </location>
</feature>
<feature type="compositionally biased region" description="Polar residues" evidence="1">
    <location>
        <begin position="1474"/>
        <end position="1485"/>
    </location>
</feature>
<feature type="region of interest" description="Disordered" evidence="1">
    <location>
        <begin position="1309"/>
        <end position="1366"/>
    </location>
</feature>
<feature type="compositionally biased region" description="Basic and acidic residues" evidence="1">
    <location>
        <begin position="1491"/>
        <end position="1500"/>
    </location>
</feature>
<feature type="region of interest" description="Disordered" evidence="1">
    <location>
        <begin position="1251"/>
        <end position="1297"/>
    </location>
</feature>
<feature type="domain" description="PhoD-like phosphatase" evidence="2">
    <location>
        <begin position="821"/>
        <end position="1082"/>
    </location>
</feature>
<feature type="compositionally biased region" description="Polar residues" evidence="1">
    <location>
        <begin position="1501"/>
        <end position="1515"/>
    </location>
</feature>
<dbReference type="EMBL" id="JAXOVC010000007">
    <property type="protein sequence ID" value="KAK4499069.1"/>
    <property type="molecule type" value="Genomic_DNA"/>
</dbReference>
<keyword evidence="4" id="KW-1185">Reference proteome</keyword>
<feature type="compositionally biased region" description="Basic and acidic residues" evidence="1">
    <location>
        <begin position="374"/>
        <end position="386"/>
    </location>
</feature>
<feature type="compositionally biased region" description="Low complexity" evidence="1">
    <location>
        <begin position="353"/>
        <end position="366"/>
    </location>
</feature>
<feature type="compositionally biased region" description="Low complexity" evidence="1">
    <location>
        <begin position="458"/>
        <end position="469"/>
    </location>
</feature>
<dbReference type="InterPro" id="IPR043904">
    <property type="entry name" value="PhoD_2-like"/>
</dbReference>
<dbReference type="SUPFAM" id="SSF56300">
    <property type="entry name" value="Metallo-dependent phosphatases"/>
    <property type="match status" value="1"/>
</dbReference>
<feature type="compositionally biased region" description="Polar residues" evidence="1">
    <location>
        <begin position="287"/>
        <end position="297"/>
    </location>
</feature>
<feature type="compositionally biased region" description="Basic and acidic residues" evidence="1">
    <location>
        <begin position="273"/>
        <end position="285"/>
    </location>
</feature>
<dbReference type="InterPro" id="IPR038607">
    <property type="entry name" value="PhoD-like_sf"/>
</dbReference>
<dbReference type="Pfam" id="PF19050">
    <property type="entry name" value="PhoD_2"/>
    <property type="match status" value="2"/>
</dbReference>
<feature type="region of interest" description="Disordered" evidence="1">
    <location>
        <begin position="732"/>
        <end position="758"/>
    </location>
</feature>
<feature type="compositionally biased region" description="Polar residues" evidence="1">
    <location>
        <begin position="1345"/>
        <end position="1355"/>
    </location>
</feature>
<dbReference type="InterPro" id="IPR029052">
    <property type="entry name" value="Metallo-depent_PP-like"/>
</dbReference>
<dbReference type="CDD" id="cd07389">
    <property type="entry name" value="MPP_PhoD"/>
    <property type="match status" value="1"/>
</dbReference>
<feature type="region of interest" description="Disordered" evidence="1">
    <location>
        <begin position="1"/>
        <end position="496"/>
    </location>
</feature>